<name>A0A368KJA7_9BACT</name>
<gene>
    <name evidence="1" type="ORF">DTL42_25120</name>
</gene>
<dbReference type="RefSeq" id="WP_114373531.1">
    <property type="nucleotide sequence ID" value="NZ_QPEX01000046.1"/>
</dbReference>
<dbReference type="AlphaFoldDB" id="A0A368KJA7"/>
<evidence type="ECO:0000313" key="2">
    <source>
        <dbReference type="Proteomes" id="UP000253562"/>
    </source>
</evidence>
<proteinExistence type="predicted"/>
<evidence type="ECO:0000313" key="1">
    <source>
        <dbReference type="EMBL" id="RCS40653.1"/>
    </source>
</evidence>
<dbReference type="EMBL" id="QPEX01000046">
    <property type="protein sequence ID" value="RCS40653.1"/>
    <property type="molecule type" value="Genomic_DNA"/>
</dbReference>
<protein>
    <submittedName>
        <fullName evidence="1">Uncharacterized protein</fullName>
    </submittedName>
</protein>
<dbReference type="OrthoDB" id="273717at2"/>
<accession>A0A368KJA7</accession>
<comment type="caution">
    <text evidence="1">The sequence shown here is derived from an EMBL/GenBank/DDBJ whole genome shotgun (WGS) entry which is preliminary data.</text>
</comment>
<dbReference type="Proteomes" id="UP000253562">
    <property type="component" value="Unassembled WGS sequence"/>
</dbReference>
<sequence>MIQSHHLPTCDDVFDVLTRGPFPTGQHDTDFPVQRHLTVCHSCRELAEALRPVTAVLAEGQQEVSTEETSLPVFLAEAQAPCNCCVTDQAEQKSTDPIRVLRGPLIAFALCVMVMLAFTSNWLGGQHKPNPTPVSPSGTLVADVPAPNSGLLEAGFSLANCSLLAVDNVKKPAASVAESTPVQTDEHLSQKFSAEQCCSQCHHAGQASQPAASNTVTLKGTQIIALASRCHLCHGQ</sequence>
<organism evidence="1 2">
    <name type="scientific">Bremerella cremea</name>
    <dbReference type="NCBI Taxonomy" id="1031537"/>
    <lineage>
        <taxon>Bacteria</taxon>
        <taxon>Pseudomonadati</taxon>
        <taxon>Planctomycetota</taxon>
        <taxon>Planctomycetia</taxon>
        <taxon>Pirellulales</taxon>
        <taxon>Pirellulaceae</taxon>
        <taxon>Bremerella</taxon>
    </lineage>
</organism>
<reference evidence="1 2" key="1">
    <citation type="submission" date="2018-07" db="EMBL/GenBank/DDBJ databases">
        <title>Comparative genomes isolates from brazilian mangrove.</title>
        <authorList>
            <person name="De Araujo J.E."/>
            <person name="Taketani R.G."/>
            <person name="Silva M.C.P."/>
            <person name="Lourenco M.V."/>
            <person name="Oliveira V.M."/>
            <person name="Andreote F.D."/>
        </authorList>
    </citation>
    <scope>NUCLEOTIDE SEQUENCE [LARGE SCALE GENOMIC DNA]</scope>
    <source>
        <strain evidence="1 2">HEX PRIS-MGV</strain>
    </source>
</reference>